<reference evidence="5 6" key="1">
    <citation type="submission" date="2024-09" db="EMBL/GenBank/DDBJ databases">
        <authorList>
            <person name="Sun Q."/>
            <person name="Mori K."/>
        </authorList>
    </citation>
    <scope>NUCLEOTIDE SEQUENCE [LARGE SCALE GENOMIC DNA]</scope>
    <source>
        <strain evidence="5 6">CCM 7759</strain>
    </source>
</reference>
<keyword evidence="3" id="KW-0804">Transcription</keyword>
<evidence type="ECO:0000313" key="5">
    <source>
        <dbReference type="EMBL" id="MFC0211275.1"/>
    </source>
</evidence>
<evidence type="ECO:0000259" key="4">
    <source>
        <dbReference type="PROSITE" id="PS50995"/>
    </source>
</evidence>
<sequence>MHFEESLGFQINHAGRRLSQLLTNRFQPFEITTEQWTVLNRLAEKDGISQKELAQKAEKDPTNLTRILDQLERKGLVVRQPNASDRRSYLTLITDKGRALNEQLIPIEQETMRSVMSGLADEQLAQLRIMLRHITEKANDSIREMEEAP</sequence>
<dbReference type="InterPro" id="IPR023187">
    <property type="entry name" value="Tscrpt_reg_MarR-type_CS"/>
</dbReference>
<dbReference type="InterPro" id="IPR036390">
    <property type="entry name" value="WH_DNA-bd_sf"/>
</dbReference>
<dbReference type="RefSeq" id="WP_377468228.1">
    <property type="nucleotide sequence ID" value="NZ_JBHLWN010000014.1"/>
</dbReference>
<dbReference type="SUPFAM" id="SSF46785">
    <property type="entry name" value="Winged helix' DNA-binding domain"/>
    <property type="match status" value="1"/>
</dbReference>
<evidence type="ECO:0000256" key="2">
    <source>
        <dbReference type="ARBA" id="ARBA00023125"/>
    </source>
</evidence>
<evidence type="ECO:0000313" key="6">
    <source>
        <dbReference type="Proteomes" id="UP001589776"/>
    </source>
</evidence>
<dbReference type="InterPro" id="IPR000835">
    <property type="entry name" value="HTH_MarR-typ"/>
</dbReference>
<keyword evidence="6" id="KW-1185">Reference proteome</keyword>
<proteinExistence type="predicted"/>
<feature type="domain" description="HTH marR-type" evidence="4">
    <location>
        <begin position="4"/>
        <end position="136"/>
    </location>
</feature>
<dbReference type="PANTHER" id="PTHR42756">
    <property type="entry name" value="TRANSCRIPTIONAL REGULATOR, MARR"/>
    <property type="match status" value="1"/>
</dbReference>
<accession>A0ABV6DF47</accession>
<keyword evidence="2" id="KW-0238">DNA-binding</keyword>
<gene>
    <name evidence="5" type="ORF">ACFFK0_02225</name>
</gene>
<dbReference type="Gene3D" id="1.10.10.10">
    <property type="entry name" value="Winged helix-like DNA-binding domain superfamily/Winged helix DNA-binding domain"/>
    <property type="match status" value="1"/>
</dbReference>
<organism evidence="5 6">
    <name type="scientific">Paenibacillus chartarius</name>
    <dbReference type="NCBI Taxonomy" id="747481"/>
    <lineage>
        <taxon>Bacteria</taxon>
        <taxon>Bacillati</taxon>
        <taxon>Bacillota</taxon>
        <taxon>Bacilli</taxon>
        <taxon>Bacillales</taxon>
        <taxon>Paenibacillaceae</taxon>
        <taxon>Paenibacillus</taxon>
    </lineage>
</organism>
<name>A0ABV6DF47_9BACL</name>
<comment type="caution">
    <text evidence="5">The sequence shown here is derived from an EMBL/GenBank/DDBJ whole genome shotgun (WGS) entry which is preliminary data.</text>
</comment>
<dbReference type="PRINTS" id="PR00598">
    <property type="entry name" value="HTHMARR"/>
</dbReference>
<dbReference type="InterPro" id="IPR036388">
    <property type="entry name" value="WH-like_DNA-bd_sf"/>
</dbReference>
<dbReference type="Pfam" id="PF01047">
    <property type="entry name" value="MarR"/>
    <property type="match status" value="1"/>
</dbReference>
<dbReference type="PANTHER" id="PTHR42756:SF1">
    <property type="entry name" value="TRANSCRIPTIONAL REPRESSOR OF EMRAB OPERON"/>
    <property type="match status" value="1"/>
</dbReference>
<dbReference type="PROSITE" id="PS01117">
    <property type="entry name" value="HTH_MARR_1"/>
    <property type="match status" value="1"/>
</dbReference>
<evidence type="ECO:0000256" key="1">
    <source>
        <dbReference type="ARBA" id="ARBA00023015"/>
    </source>
</evidence>
<dbReference type="Proteomes" id="UP001589776">
    <property type="component" value="Unassembled WGS sequence"/>
</dbReference>
<dbReference type="SMART" id="SM00347">
    <property type="entry name" value="HTH_MARR"/>
    <property type="match status" value="1"/>
</dbReference>
<protein>
    <submittedName>
        <fullName evidence="5">MarR family winged helix-turn-helix transcriptional regulator</fullName>
    </submittedName>
</protein>
<evidence type="ECO:0000256" key="3">
    <source>
        <dbReference type="ARBA" id="ARBA00023163"/>
    </source>
</evidence>
<keyword evidence="1" id="KW-0805">Transcription regulation</keyword>
<dbReference type="PROSITE" id="PS50995">
    <property type="entry name" value="HTH_MARR_2"/>
    <property type="match status" value="1"/>
</dbReference>
<dbReference type="EMBL" id="JBHLWN010000014">
    <property type="protein sequence ID" value="MFC0211275.1"/>
    <property type="molecule type" value="Genomic_DNA"/>
</dbReference>